<dbReference type="PROSITE" id="PS51746">
    <property type="entry name" value="PPM_2"/>
    <property type="match status" value="1"/>
</dbReference>
<comment type="caution">
    <text evidence="3">The sequence shown here is derived from an EMBL/GenBank/DDBJ whole genome shotgun (WGS) entry which is preliminary data.</text>
</comment>
<dbReference type="OrthoDB" id="118142at2"/>
<dbReference type="GO" id="GO:0016791">
    <property type="term" value="F:phosphatase activity"/>
    <property type="evidence" value="ECO:0007669"/>
    <property type="project" value="TreeGrafter"/>
</dbReference>
<evidence type="ECO:0000259" key="2">
    <source>
        <dbReference type="PROSITE" id="PS51746"/>
    </source>
</evidence>
<name>A0A4U6QM06_9ACTN</name>
<dbReference type="RefSeq" id="WP_137448962.1">
    <property type="nucleotide sequence ID" value="NZ_SZZH01000001.1"/>
</dbReference>
<feature type="domain" description="PPM-type phosphatase" evidence="2">
    <location>
        <begin position="233"/>
        <end position="451"/>
    </location>
</feature>
<evidence type="ECO:0000256" key="1">
    <source>
        <dbReference type="ARBA" id="ARBA00022801"/>
    </source>
</evidence>
<dbReference type="PANTHER" id="PTHR43156:SF2">
    <property type="entry name" value="STAGE II SPORULATION PROTEIN E"/>
    <property type="match status" value="1"/>
</dbReference>
<dbReference type="AlphaFoldDB" id="A0A4U6QM06"/>
<dbReference type="PANTHER" id="PTHR43156">
    <property type="entry name" value="STAGE II SPORULATION PROTEIN E-RELATED"/>
    <property type="match status" value="1"/>
</dbReference>
<dbReference type="InterPro" id="IPR052016">
    <property type="entry name" value="Bact_Sigma-Reg"/>
</dbReference>
<reference evidence="3 4" key="1">
    <citation type="submission" date="2019-05" db="EMBL/GenBank/DDBJ databases">
        <title>Nakamurella sp. N5BH11, whole genome shotgun sequence.</title>
        <authorList>
            <person name="Tuo L."/>
        </authorList>
    </citation>
    <scope>NUCLEOTIDE SEQUENCE [LARGE SCALE GENOMIC DNA]</scope>
    <source>
        <strain evidence="3 4">N5BH11</strain>
    </source>
</reference>
<dbReference type="EMBL" id="SZZH01000001">
    <property type="protein sequence ID" value="TKV61657.1"/>
    <property type="molecule type" value="Genomic_DNA"/>
</dbReference>
<dbReference type="InterPro" id="IPR001932">
    <property type="entry name" value="PPM-type_phosphatase-like_dom"/>
</dbReference>
<evidence type="ECO:0000313" key="3">
    <source>
        <dbReference type="EMBL" id="TKV61657.1"/>
    </source>
</evidence>
<dbReference type="Proteomes" id="UP000306985">
    <property type="component" value="Unassembled WGS sequence"/>
</dbReference>
<accession>A0A4U6QM06</accession>
<dbReference type="SMART" id="SM00331">
    <property type="entry name" value="PP2C_SIG"/>
    <property type="match status" value="1"/>
</dbReference>
<dbReference type="SUPFAM" id="SSF81606">
    <property type="entry name" value="PP2C-like"/>
    <property type="match status" value="1"/>
</dbReference>
<sequence>MTTTAPGLGPPGLVEPAAPATAEAAVEALLGLALPHATTAAGRAAGVVRAALGEFASVQTALTEALVASQDRLLAMKTFTQVNLRDVAGREAVARLLGRALTLTGAATVLLLEEDSVATAVGEVADLDGLADLARAAIRAAPDRVLRTVAGDSAIIGSLDVDTSSAWHLAYFRPAGRRFATSDLPLVESIGAALGIVLAFIELHRRELARAAVAREHEVASALAQSAISAVPPVSARVDIFARTAPASLTGGDFYVFERTGGSIWFAVGDVAGKGLPAAIFMTRAVAACRVAFLAHRDEAVTAAFTRVQDELFDHLEDAGLFLTLVLGVVREDCGTVSLVNAGHSPVLLVKDGTPQVVRASVPPMGIVRRTPVPTTATLSGDDCLVVGTDGLVEQEDPADTMFGYERFGQLCHRHHTRPAPEIGEDIFAEVTRFAAGRPASDDSTLVVLKRLAAAA</sequence>
<dbReference type="Pfam" id="PF07228">
    <property type="entry name" value="SpoIIE"/>
    <property type="match status" value="1"/>
</dbReference>
<gene>
    <name evidence="3" type="ORF">FDO65_08920</name>
</gene>
<keyword evidence="1" id="KW-0378">Hydrolase</keyword>
<proteinExistence type="predicted"/>
<keyword evidence="4" id="KW-1185">Reference proteome</keyword>
<dbReference type="InterPro" id="IPR036457">
    <property type="entry name" value="PPM-type-like_dom_sf"/>
</dbReference>
<organism evidence="3 4">
    <name type="scientific">Nakamurella flava</name>
    <dbReference type="NCBI Taxonomy" id="2576308"/>
    <lineage>
        <taxon>Bacteria</taxon>
        <taxon>Bacillati</taxon>
        <taxon>Actinomycetota</taxon>
        <taxon>Actinomycetes</taxon>
        <taxon>Nakamurellales</taxon>
        <taxon>Nakamurellaceae</taxon>
        <taxon>Nakamurella</taxon>
    </lineage>
</organism>
<protein>
    <submittedName>
        <fullName evidence="3">Serine/threonine-protein phosphatase</fullName>
    </submittedName>
</protein>
<dbReference type="Gene3D" id="3.60.40.10">
    <property type="entry name" value="PPM-type phosphatase domain"/>
    <property type="match status" value="1"/>
</dbReference>
<evidence type="ECO:0000313" key="4">
    <source>
        <dbReference type="Proteomes" id="UP000306985"/>
    </source>
</evidence>